<sequence length="308" mass="33049">MRKSGTAGRGPSEAAQQRAEKPRHGFGPPCGRESTLVATGRVCGRGSMRGENARARPGGGKPDREAQPTRGGCTRRTLRTSNCDHRNPALVLACAKPTRVLTTTAAQHCPRHRGPPPPTKKITKKNTTAAAASAAAAAKRESTAVSTSTCNFHTPPAARSPEWLKVHPPPPRRPSSSARQQHAAAMHDQPARFRCKPTNQLGWPGRCLRLSTELAASAIGRSESRCAVRVADTFSAPKLAEPPNRLLFARRPGVVPRLLHDSQAGPARLIVATAADSRTNNRHNDNYRRATRAAPSDPNLADEGWQAF</sequence>
<feature type="compositionally biased region" description="Low complexity" evidence="1">
    <location>
        <begin position="174"/>
        <end position="184"/>
    </location>
</feature>
<dbReference type="HOGENOM" id="CLU_903518_0_0_1"/>
<evidence type="ECO:0000313" key="2">
    <source>
        <dbReference type="EMBL" id="ETS61429.1"/>
    </source>
</evidence>
<feature type="compositionally biased region" description="Low complexity" evidence="1">
    <location>
        <begin position="125"/>
        <end position="137"/>
    </location>
</feature>
<feature type="compositionally biased region" description="Polar residues" evidence="1">
    <location>
        <begin position="143"/>
        <end position="152"/>
    </location>
</feature>
<evidence type="ECO:0000313" key="3">
    <source>
        <dbReference type="Proteomes" id="UP000019462"/>
    </source>
</evidence>
<gene>
    <name evidence="2" type="ORF">PaG_04461</name>
</gene>
<organism evidence="2 3">
    <name type="scientific">Moesziomyces aphidis</name>
    <name type="common">Pseudozyma aphidis</name>
    <dbReference type="NCBI Taxonomy" id="84754"/>
    <lineage>
        <taxon>Eukaryota</taxon>
        <taxon>Fungi</taxon>
        <taxon>Dikarya</taxon>
        <taxon>Basidiomycota</taxon>
        <taxon>Ustilaginomycotina</taxon>
        <taxon>Ustilaginomycetes</taxon>
        <taxon>Ustilaginales</taxon>
        <taxon>Ustilaginaceae</taxon>
        <taxon>Moesziomyces</taxon>
    </lineage>
</organism>
<proteinExistence type="predicted"/>
<feature type="region of interest" description="Disordered" evidence="1">
    <location>
        <begin position="1"/>
        <end position="81"/>
    </location>
</feature>
<dbReference type="Proteomes" id="UP000019462">
    <property type="component" value="Unassembled WGS sequence"/>
</dbReference>
<evidence type="ECO:0000256" key="1">
    <source>
        <dbReference type="SAM" id="MobiDB-lite"/>
    </source>
</evidence>
<reference evidence="2 3" key="1">
    <citation type="journal article" date="2014" name="Genome Announc.">
        <title>Genome sequence of the basidiomycetous fungus Pseudozyma aphidis DSM70725, an efficient producer of biosurfactant mannosylerythritol lipids.</title>
        <authorList>
            <person name="Lorenz S."/>
            <person name="Guenther M."/>
            <person name="Grumaz C."/>
            <person name="Rupp S."/>
            <person name="Zibek S."/>
            <person name="Sohn K."/>
        </authorList>
    </citation>
    <scope>NUCLEOTIDE SEQUENCE [LARGE SCALE GENOMIC DNA]</scope>
    <source>
        <strain evidence="3">ATCC 32657 / CBS 517.83 / DSM 70725 / JCM 10318 / NBRC 10182 / NRRL Y-7954 / St-0401</strain>
    </source>
</reference>
<dbReference type="AlphaFoldDB" id="W3VIR8"/>
<comment type="caution">
    <text evidence="2">The sequence shown here is derived from an EMBL/GenBank/DDBJ whole genome shotgun (WGS) entry which is preliminary data.</text>
</comment>
<dbReference type="OrthoDB" id="10396907at2759"/>
<accession>W3VIR8</accession>
<protein>
    <submittedName>
        <fullName evidence="2">Uncharacterized protein</fullName>
    </submittedName>
</protein>
<name>W3VIR8_MOEAP</name>
<feature type="region of interest" description="Disordered" evidence="1">
    <location>
        <begin position="279"/>
        <end position="308"/>
    </location>
</feature>
<dbReference type="EMBL" id="AWNI01000016">
    <property type="protein sequence ID" value="ETS61429.1"/>
    <property type="molecule type" value="Genomic_DNA"/>
</dbReference>
<keyword evidence="3" id="KW-1185">Reference proteome</keyword>
<feature type="region of interest" description="Disordered" evidence="1">
    <location>
        <begin position="105"/>
        <end position="189"/>
    </location>
</feature>